<dbReference type="EC" id="3.4.24.64" evidence="5"/>
<keyword evidence="9" id="KW-0862">Zinc</keyword>
<dbReference type="GO" id="GO:0046872">
    <property type="term" value="F:metal ion binding"/>
    <property type="evidence" value="ECO:0007669"/>
    <property type="project" value="UniProtKB-KW"/>
</dbReference>
<reference evidence="16" key="1">
    <citation type="submission" date="2020-11" db="EMBL/GenBank/DDBJ databases">
        <title>Kefir isolates.</title>
        <authorList>
            <person name="Marcisauskas S."/>
            <person name="Kim Y."/>
            <person name="Blasche S."/>
        </authorList>
    </citation>
    <scope>NUCLEOTIDE SEQUENCE</scope>
    <source>
        <strain evidence="16">Olga-1</strain>
    </source>
</reference>
<dbReference type="PRINTS" id="PR00180">
    <property type="entry name" value="CRETINALDHBP"/>
</dbReference>
<dbReference type="GO" id="GO:0006627">
    <property type="term" value="P:protein processing involved in protein targeting to mitochondrion"/>
    <property type="evidence" value="ECO:0007669"/>
    <property type="project" value="TreeGrafter"/>
</dbReference>
<evidence type="ECO:0000256" key="4">
    <source>
        <dbReference type="ARBA" id="ARBA00007261"/>
    </source>
</evidence>
<dbReference type="Gene3D" id="3.40.525.10">
    <property type="entry name" value="CRAL-TRIO lipid binding domain"/>
    <property type="match status" value="1"/>
</dbReference>
<evidence type="ECO:0000256" key="3">
    <source>
        <dbReference type="ARBA" id="ARBA00004173"/>
    </source>
</evidence>
<protein>
    <recommendedName>
        <fullName evidence="5">mitochondrial processing peptidase</fullName>
        <ecNumber evidence="5">3.4.24.64</ecNumber>
    </recommendedName>
    <alternativeName>
        <fullName evidence="12">Beta-MPP</fullName>
    </alternativeName>
</protein>
<dbReference type="InterPro" id="IPR036865">
    <property type="entry name" value="CRAL-TRIO_dom_sf"/>
</dbReference>
<evidence type="ECO:0000256" key="6">
    <source>
        <dbReference type="ARBA" id="ARBA00022670"/>
    </source>
</evidence>
<keyword evidence="11" id="KW-0496">Mitochondrion</keyword>
<dbReference type="Pfam" id="PF05193">
    <property type="entry name" value="Peptidase_M16_C"/>
    <property type="match status" value="1"/>
</dbReference>
<sequence length="743" mass="84049">VYIHNSNKEKQQRQIKLNQIKKIINMLRNVTRFGQMKKMGRLTRSLASTANNINTSTNKSNMKVTILPNGITVATEKIPHTLTATVGVWIDAGSRADVTDKTSGTAHFLEHLAFKGTKNRSQVDLELEVEDCGSHLNAYTSRENTVYYAKTLKEDIPRSVNILSDILTRSKLEKMAIEKERPVIIRESEEVDKMYDEVVFDRLHEVVFKDQPLGRTILGPIDCIRTIQQEDLKKYITTNYKGDRMVLVGAGCVDHEEMIRIAIENFGHVPISNHPKPLGTPRTALPIFKEGEIKVNDDSLPNTYMAICIEGCSWSSPDYFKALVAQAIVGNWDRATNATTTTPLSREVMNNTSASIGGQPLCNSFMSFSTSYSDIGLWGMYLVIDKKSDKKAMVDAIVKEWNRLQRGDFSTEELESAKSQLRGSLLLSLDGTTAVAEDIEILDSLPKMVAKPPKDQTGYPGFLTNDQKSALEQLRILLEAEGYTDRTDDSTLLRFLRARKFDIMKAKEMYENCEKWRKEFGTNTILNDFKYTEKPQVAQYYPQYYHKTDIEGRPVYIEELGSVNIYKMYEITTQERMLKNLVWEYEAFTTYRLPACSRKAGCLIETSCTILDLKGISISAASQVLSYVREASYIGQNYYPERMGKFYLINAPFGFSTAFRLFKPFLDPVTVSKIFILGSSYKKELLAQIPAENLPTKFGGKSEVTEEEGGLLYLSDVGPWRDPKYIGPEGEAPKPIVAQEQSQ</sequence>
<dbReference type="PROSITE" id="PS50191">
    <property type="entry name" value="CRAL_TRIO"/>
    <property type="match status" value="1"/>
</dbReference>
<dbReference type="EMBL" id="PUHW01000269">
    <property type="protein sequence ID" value="KAG0687383.1"/>
    <property type="molecule type" value="Genomic_DNA"/>
</dbReference>
<keyword evidence="7" id="KW-0479">Metal-binding</keyword>
<dbReference type="Gene3D" id="3.30.830.10">
    <property type="entry name" value="Metalloenzyme, LuxS/M16 peptidase-like"/>
    <property type="match status" value="2"/>
</dbReference>
<dbReference type="FunFam" id="3.40.525.10:FF:000011">
    <property type="entry name" value="SEC14 cytosolic factor"/>
    <property type="match status" value="1"/>
</dbReference>
<dbReference type="InterPro" id="IPR011249">
    <property type="entry name" value="Metalloenz_LuxS/M16"/>
</dbReference>
<dbReference type="Pfam" id="PF03765">
    <property type="entry name" value="CRAL_TRIO_N"/>
    <property type="match status" value="1"/>
</dbReference>
<evidence type="ECO:0000256" key="7">
    <source>
        <dbReference type="ARBA" id="ARBA00022723"/>
    </source>
</evidence>
<evidence type="ECO:0000256" key="10">
    <source>
        <dbReference type="ARBA" id="ARBA00023049"/>
    </source>
</evidence>
<dbReference type="GO" id="GO:0005739">
    <property type="term" value="C:mitochondrion"/>
    <property type="evidence" value="ECO:0007669"/>
    <property type="project" value="UniProtKB-SubCell"/>
</dbReference>
<evidence type="ECO:0000313" key="17">
    <source>
        <dbReference type="Proteomes" id="UP000697127"/>
    </source>
</evidence>
<evidence type="ECO:0000256" key="13">
    <source>
        <dbReference type="ARBA" id="ARBA00045757"/>
    </source>
</evidence>
<feature type="domain" description="CRAL-TRIO" evidence="15">
    <location>
        <begin position="533"/>
        <end position="706"/>
    </location>
</feature>
<dbReference type="PANTHER" id="PTHR11851:SF149">
    <property type="entry name" value="GH01077P"/>
    <property type="match status" value="1"/>
</dbReference>
<dbReference type="SUPFAM" id="SSF63411">
    <property type="entry name" value="LuxS/MPP-like metallohydrolase"/>
    <property type="match status" value="2"/>
</dbReference>
<keyword evidence="6" id="KW-0645">Protease</keyword>
<evidence type="ECO:0000313" key="16">
    <source>
        <dbReference type="EMBL" id="KAG0687383.1"/>
    </source>
</evidence>
<dbReference type="InterPro" id="IPR011074">
    <property type="entry name" value="CRAL/TRIO_N_dom"/>
</dbReference>
<evidence type="ECO:0000259" key="15">
    <source>
        <dbReference type="PROSITE" id="PS50191"/>
    </source>
</evidence>
<comment type="subcellular location">
    <subcellularLocation>
        <location evidence="3">Mitochondrion</location>
    </subcellularLocation>
</comment>
<accession>A0A9P6WKG2</accession>
<dbReference type="InterPro" id="IPR001251">
    <property type="entry name" value="CRAL-TRIO_dom"/>
</dbReference>
<comment type="function">
    <text evidence="13">Catalytic subunit of the essential mitochondrial processing protease (MPP), which cleaves the mitochondrial sequence off newly imported precursors proteins. Preferentially, cleaves after an arginine at position P2.</text>
</comment>
<comment type="cofactor">
    <cofactor evidence="2">
        <name>Zn(2+)</name>
        <dbReference type="ChEBI" id="CHEBI:29105"/>
    </cofactor>
</comment>
<comment type="similarity">
    <text evidence="4">Belongs to the peptidase M16 family.</text>
</comment>
<dbReference type="Pfam" id="PF00675">
    <property type="entry name" value="Peptidase_M16"/>
    <property type="match status" value="1"/>
</dbReference>
<dbReference type="SMART" id="SM01100">
    <property type="entry name" value="CRAL_TRIO_N"/>
    <property type="match status" value="1"/>
</dbReference>
<organism evidence="16 17">
    <name type="scientific">Pichia californica</name>
    <dbReference type="NCBI Taxonomy" id="460514"/>
    <lineage>
        <taxon>Eukaryota</taxon>
        <taxon>Fungi</taxon>
        <taxon>Dikarya</taxon>
        <taxon>Ascomycota</taxon>
        <taxon>Saccharomycotina</taxon>
        <taxon>Pichiomycetes</taxon>
        <taxon>Pichiales</taxon>
        <taxon>Pichiaceae</taxon>
        <taxon>Pichia</taxon>
    </lineage>
</organism>
<dbReference type="InterPro" id="IPR011765">
    <property type="entry name" value="Pept_M16_N"/>
</dbReference>
<evidence type="ECO:0000256" key="2">
    <source>
        <dbReference type="ARBA" id="ARBA00001947"/>
    </source>
</evidence>
<name>A0A9P6WKG2_9ASCO</name>
<evidence type="ECO:0000256" key="8">
    <source>
        <dbReference type="ARBA" id="ARBA00022801"/>
    </source>
</evidence>
<dbReference type="Pfam" id="PF00650">
    <property type="entry name" value="CRAL_TRIO"/>
    <property type="match status" value="1"/>
</dbReference>
<dbReference type="Gene3D" id="1.10.8.20">
    <property type="entry name" value="N-terminal domain of phosphatidylinositol transfer protein sec14p"/>
    <property type="match status" value="1"/>
</dbReference>
<evidence type="ECO:0000256" key="9">
    <source>
        <dbReference type="ARBA" id="ARBA00022833"/>
    </source>
</evidence>
<keyword evidence="8" id="KW-0378">Hydrolase</keyword>
<evidence type="ECO:0000256" key="12">
    <source>
        <dbReference type="ARBA" id="ARBA00031018"/>
    </source>
</evidence>
<keyword evidence="10" id="KW-0482">Metalloprotease</keyword>
<dbReference type="CDD" id="cd00170">
    <property type="entry name" value="SEC14"/>
    <property type="match status" value="1"/>
</dbReference>
<dbReference type="InterPro" id="IPR050361">
    <property type="entry name" value="MPP/UQCRC_Complex"/>
</dbReference>
<comment type="catalytic activity">
    <reaction evidence="1">
        <text>Release of N-terminal transit peptides from precursor proteins imported into the mitochondrion, typically with Arg in position P2.</text>
        <dbReference type="EC" id="3.4.24.64"/>
    </reaction>
</comment>
<evidence type="ECO:0000256" key="1">
    <source>
        <dbReference type="ARBA" id="ARBA00001098"/>
    </source>
</evidence>
<dbReference type="SUPFAM" id="SSF46938">
    <property type="entry name" value="CRAL/TRIO N-terminal domain"/>
    <property type="match status" value="1"/>
</dbReference>
<keyword evidence="17" id="KW-1185">Reference proteome</keyword>
<feature type="region of interest" description="Disordered" evidence="14">
    <location>
        <begin position="723"/>
        <end position="743"/>
    </location>
</feature>
<evidence type="ECO:0000256" key="14">
    <source>
        <dbReference type="SAM" id="MobiDB-lite"/>
    </source>
</evidence>
<gene>
    <name evidence="16" type="ORF">C6P40_002404</name>
</gene>
<dbReference type="SMART" id="SM00516">
    <property type="entry name" value="SEC14"/>
    <property type="match status" value="1"/>
</dbReference>
<dbReference type="AlphaFoldDB" id="A0A9P6WKG2"/>
<evidence type="ECO:0000256" key="11">
    <source>
        <dbReference type="ARBA" id="ARBA00023128"/>
    </source>
</evidence>
<proteinExistence type="inferred from homology"/>
<dbReference type="InterPro" id="IPR036273">
    <property type="entry name" value="CRAL/TRIO_N_dom_sf"/>
</dbReference>
<evidence type="ECO:0000256" key="5">
    <source>
        <dbReference type="ARBA" id="ARBA00012299"/>
    </source>
</evidence>
<dbReference type="SUPFAM" id="SSF52087">
    <property type="entry name" value="CRAL/TRIO domain"/>
    <property type="match status" value="1"/>
</dbReference>
<dbReference type="Proteomes" id="UP000697127">
    <property type="component" value="Unassembled WGS sequence"/>
</dbReference>
<dbReference type="InterPro" id="IPR007863">
    <property type="entry name" value="Peptidase_M16_C"/>
</dbReference>
<dbReference type="PANTHER" id="PTHR11851">
    <property type="entry name" value="METALLOPROTEASE"/>
    <property type="match status" value="1"/>
</dbReference>
<comment type="caution">
    <text evidence="16">The sequence shown here is derived from an EMBL/GenBank/DDBJ whole genome shotgun (WGS) entry which is preliminary data.</text>
</comment>
<feature type="non-terminal residue" evidence="16">
    <location>
        <position position="1"/>
    </location>
</feature>
<dbReference type="GO" id="GO:0004222">
    <property type="term" value="F:metalloendopeptidase activity"/>
    <property type="evidence" value="ECO:0007669"/>
    <property type="project" value="UniProtKB-EC"/>
</dbReference>
<dbReference type="FunFam" id="3.30.830.10:FF:000002">
    <property type="entry name" value="Mitochondrial-processing peptidase subunit beta"/>
    <property type="match status" value="1"/>
</dbReference>